<dbReference type="EMBL" id="CP060828">
    <property type="protein sequence ID" value="QNP68159.1"/>
    <property type="molecule type" value="Genomic_DNA"/>
</dbReference>
<reference evidence="1 2" key="1">
    <citation type="submission" date="2020-08" db="EMBL/GenBank/DDBJ databases">
        <title>A novel species.</title>
        <authorList>
            <person name="Gao J."/>
        </authorList>
    </citation>
    <scope>NUCLEOTIDE SEQUENCE [LARGE SCALE GENOMIC DNA]</scope>
    <source>
        <strain evidence="1 2">CRXT-G-22</strain>
    </source>
</reference>
<accession>A0A7H0I5U3</accession>
<dbReference type="Gene3D" id="2.80.10.50">
    <property type="match status" value="1"/>
</dbReference>
<evidence type="ECO:0008006" key="3">
    <source>
        <dbReference type="Google" id="ProtNLM"/>
    </source>
</evidence>
<evidence type="ECO:0000313" key="2">
    <source>
        <dbReference type="Proteomes" id="UP000516052"/>
    </source>
</evidence>
<dbReference type="CDD" id="cd00161">
    <property type="entry name" value="beta-trefoil_Ricin-like"/>
    <property type="match status" value="1"/>
</dbReference>
<dbReference type="KEGG" id="sroi:IAG44_00870"/>
<keyword evidence="2" id="KW-1185">Reference proteome</keyword>
<name>A0A7H0I5U3_9ACTN</name>
<dbReference type="AlphaFoldDB" id="A0A7H0I5U3"/>
<protein>
    <recommendedName>
        <fullName evidence="3">Ricin B lectin domain-containing protein</fullName>
    </recommendedName>
</protein>
<evidence type="ECO:0000313" key="1">
    <source>
        <dbReference type="EMBL" id="QNP68159.1"/>
    </source>
</evidence>
<proteinExistence type="predicted"/>
<dbReference type="Proteomes" id="UP000516052">
    <property type="component" value="Chromosome"/>
</dbReference>
<dbReference type="RefSeq" id="WP_187745202.1">
    <property type="nucleotide sequence ID" value="NZ_CP060828.1"/>
</dbReference>
<gene>
    <name evidence="1" type="ORF">IAG44_00870</name>
</gene>
<organism evidence="1 2">
    <name type="scientific">Streptomyces roseirectus</name>
    <dbReference type="NCBI Taxonomy" id="2768066"/>
    <lineage>
        <taxon>Bacteria</taxon>
        <taxon>Bacillati</taxon>
        <taxon>Actinomycetota</taxon>
        <taxon>Actinomycetes</taxon>
        <taxon>Kitasatosporales</taxon>
        <taxon>Streptomycetaceae</taxon>
        <taxon>Streptomyces</taxon>
    </lineage>
</organism>
<sequence>MVGGRSAHLFIADFSVQQAGGALEEATGTPNVNSGGNLIRGFEAEQVLEAGAGSTENGATISQWTPLNHSYQAWTIQ</sequence>
<dbReference type="SUPFAM" id="SSF50370">
    <property type="entry name" value="Ricin B-like lectins"/>
    <property type="match status" value="1"/>
</dbReference>
<dbReference type="InterPro" id="IPR035992">
    <property type="entry name" value="Ricin_B-like_lectins"/>
</dbReference>